<feature type="transmembrane region" description="Helical" evidence="1">
    <location>
        <begin position="45"/>
        <end position="65"/>
    </location>
</feature>
<name>A0A368XLG6_9BURK</name>
<protein>
    <recommendedName>
        <fullName evidence="4">Integral membrane protein</fullName>
    </recommendedName>
</protein>
<comment type="caution">
    <text evidence="2">The sequence shown here is derived from an EMBL/GenBank/DDBJ whole genome shotgun (WGS) entry which is preliminary data.</text>
</comment>
<evidence type="ECO:0008006" key="4">
    <source>
        <dbReference type="Google" id="ProtNLM"/>
    </source>
</evidence>
<accession>A0A368XLG6</accession>
<dbReference type="EMBL" id="QPJK01000007">
    <property type="protein sequence ID" value="RCW68832.1"/>
    <property type="molecule type" value="Genomic_DNA"/>
</dbReference>
<dbReference type="AlphaFoldDB" id="A0A368XLG6"/>
<evidence type="ECO:0000313" key="3">
    <source>
        <dbReference type="Proteomes" id="UP000252884"/>
    </source>
</evidence>
<feature type="transmembrane region" description="Helical" evidence="1">
    <location>
        <begin position="74"/>
        <end position="98"/>
    </location>
</feature>
<sequence length="140" mass="14045">MSSLFASPRFLSRVMWADAASCAATGALQVGFTDALARLTGLPGGLLVGTGLFLLAYAAAAAAMARRATPPRTLIALVAVGNFGWAAACAALLASGVFAVTALGVAWVVAQAVTVVLLAEAQWMGLRATRQPRAGLAASA</sequence>
<dbReference type="OrthoDB" id="8910118at2"/>
<keyword evidence="3" id="KW-1185">Reference proteome</keyword>
<evidence type="ECO:0000256" key="1">
    <source>
        <dbReference type="SAM" id="Phobius"/>
    </source>
</evidence>
<reference evidence="2 3" key="1">
    <citation type="submission" date="2018-07" db="EMBL/GenBank/DDBJ databases">
        <title>Genomic Encyclopedia of Type Strains, Phase IV (KMG-IV): sequencing the most valuable type-strain genomes for metagenomic binning, comparative biology and taxonomic classification.</title>
        <authorList>
            <person name="Goeker M."/>
        </authorList>
    </citation>
    <scope>NUCLEOTIDE SEQUENCE [LARGE SCALE GENOMIC DNA]</scope>
    <source>
        <strain evidence="2 3">DSM 21634</strain>
    </source>
</reference>
<proteinExistence type="predicted"/>
<feature type="transmembrane region" description="Helical" evidence="1">
    <location>
        <begin position="104"/>
        <end position="123"/>
    </location>
</feature>
<keyword evidence="1" id="KW-1133">Transmembrane helix</keyword>
<dbReference type="RefSeq" id="WP_114470344.1">
    <property type="nucleotide sequence ID" value="NZ_QPJK01000007.1"/>
</dbReference>
<organism evidence="2 3">
    <name type="scientific">Pseudorhodoferax soli</name>
    <dbReference type="NCBI Taxonomy" id="545864"/>
    <lineage>
        <taxon>Bacteria</taxon>
        <taxon>Pseudomonadati</taxon>
        <taxon>Pseudomonadota</taxon>
        <taxon>Betaproteobacteria</taxon>
        <taxon>Burkholderiales</taxon>
        <taxon>Comamonadaceae</taxon>
    </lineage>
</organism>
<keyword evidence="1" id="KW-0812">Transmembrane</keyword>
<keyword evidence="1" id="KW-0472">Membrane</keyword>
<evidence type="ECO:0000313" key="2">
    <source>
        <dbReference type="EMBL" id="RCW68832.1"/>
    </source>
</evidence>
<dbReference type="Proteomes" id="UP000252884">
    <property type="component" value="Unassembled WGS sequence"/>
</dbReference>
<gene>
    <name evidence="2" type="ORF">DES41_107354</name>
</gene>